<organism evidence="1">
    <name type="scientific">Paraprevotella clara</name>
    <dbReference type="NCBI Taxonomy" id="454154"/>
    <lineage>
        <taxon>Bacteria</taxon>
        <taxon>Pseudomonadati</taxon>
        <taxon>Bacteroidota</taxon>
        <taxon>Bacteroidia</taxon>
        <taxon>Bacteroidales</taxon>
        <taxon>Prevotellaceae</taxon>
        <taxon>Paraprevotella</taxon>
    </lineage>
</organism>
<accession>A0A6N3BZW4</accession>
<evidence type="ECO:0000313" key="1">
    <source>
        <dbReference type="EMBL" id="VYU08309.1"/>
    </source>
</evidence>
<name>A0A6N3BZW4_9BACT</name>
<dbReference type="EMBL" id="CACRUT010000013">
    <property type="protein sequence ID" value="VYU08309.1"/>
    <property type="molecule type" value="Genomic_DNA"/>
</dbReference>
<reference evidence="1" key="1">
    <citation type="submission" date="2019-11" db="EMBL/GenBank/DDBJ databases">
        <authorList>
            <person name="Feng L."/>
        </authorList>
    </citation>
    <scope>NUCLEOTIDE SEQUENCE</scope>
    <source>
        <strain evidence="1">PclaraLFYP37</strain>
    </source>
</reference>
<gene>
    <name evidence="1" type="ORF">PCLFYP37_01867</name>
</gene>
<proteinExistence type="predicted"/>
<dbReference type="AlphaFoldDB" id="A0A6N3BZW4"/>
<sequence length="59" mass="6613">MECKVGYIRGHGFSALEELGLPKRKWQKCCVGTLLVNSRPRAGDGRGVVYQNDIYILSE</sequence>
<protein>
    <submittedName>
        <fullName evidence="1">Uncharacterized protein</fullName>
    </submittedName>
</protein>